<dbReference type="Gene3D" id="3.30.360.10">
    <property type="entry name" value="Dihydrodipicolinate Reductase, domain 2"/>
    <property type="match status" value="1"/>
</dbReference>
<evidence type="ECO:0008006" key="5">
    <source>
        <dbReference type="Google" id="ProtNLM"/>
    </source>
</evidence>
<dbReference type="STRING" id="215243.A0A0D2DS26"/>
<evidence type="ECO:0000313" key="4">
    <source>
        <dbReference type="Proteomes" id="UP000053342"/>
    </source>
</evidence>
<dbReference type="RefSeq" id="XP_016266019.1">
    <property type="nucleotide sequence ID" value="XM_016402122.1"/>
</dbReference>
<dbReference type="InterPro" id="IPR004104">
    <property type="entry name" value="Gfo/Idh/MocA-like_OxRdtase_C"/>
</dbReference>
<dbReference type="GO" id="GO:0000166">
    <property type="term" value="F:nucleotide binding"/>
    <property type="evidence" value="ECO:0007669"/>
    <property type="project" value="InterPro"/>
</dbReference>
<dbReference type="InterPro" id="IPR051450">
    <property type="entry name" value="Gfo/Idh/MocA_Oxidoreductases"/>
</dbReference>
<dbReference type="OrthoDB" id="446809at2759"/>
<sequence length="358" mass="38488">MGSIAVGSPVTLVVVGAGIIGTKHASLISQSADAHLLAIIDPTPIGRELAFSYNCAYFADVESLLSRSSELPDGAIICTPNETHVPIARKLASAGIHLLIEKPVSTSVDDGHELLRFCRDREVRVAVGHHRRLHAAILSAKSALEAGSIGTVVGVSGLWAALKTDSYFAGVGAWRRGPTAGVVLINLIHELDLLQYLIGPITRVHAEKSVSTRGYQAEEGAAISIRFANGVIGTFLVLDNSPSPFNIERGTGENEVFPFAGKDSYRIFGRYGVLSVPDNLIWNPVSLEKGWYSELTETHLEHQEQDVYQRQMENFIRVVRNQEKPSCSGEDGLAAVAVCEAVKESLATGEPASVRTVI</sequence>
<accession>A0A0D2DS26</accession>
<dbReference type="Proteomes" id="UP000053342">
    <property type="component" value="Unassembled WGS sequence"/>
</dbReference>
<dbReference type="EMBL" id="KN847333">
    <property type="protein sequence ID" value="KIW45803.1"/>
    <property type="molecule type" value="Genomic_DNA"/>
</dbReference>
<dbReference type="VEuPathDB" id="FungiDB:PV06_01514"/>
<reference evidence="3 4" key="1">
    <citation type="submission" date="2015-01" db="EMBL/GenBank/DDBJ databases">
        <title>The Genome Sequence of Exophiala oligosperma CBS72588.</title>
        <authorList>
            <consortium name="The Broad Institute Genomics Platform"/>
            <person name="Cuomo C."/>
            <person name="de Hoog S."/>
            <person name="Gorbushina A."/>
            <person name="Stielow B."/>
            <person name="Teixiera M."/>
            <person name="Abouelleil A."/>
            <person name="Chapman S.B."/>
            <person name="Priest M."/>
            <person name="Young S.K."/>
            <person name="Wortman J."/>
            <person name="Nusbaum C."/>
            <person name="Birren B."/>
        </authorList>
    </citation>
    <scope>NUCLEOTIDE SEQUENCE [LARGE SCALE GENOMIC DNA]</scope>
    <source>
        <strain evidence="3 4">CBS 72588</strain>
    </source>
</reference>
<dbReference type="InterPro" id="IPR000683">
    <property type="entry name" value="Gfo/Idh/MocA-like_OxRdtase_N"/>
</dbReference>
<keyword evidence="4" id="KW-1185">Reference proteome</keyword>
<proteinExistence type="predicted"/>
<dbReference type="GeneID" id="27353588"/>
<dbReference type="InterPro" id="IPR036291">
    <property type="entry name" value="NAD(P)-bd_dom_sf"/>
</dbReference>
<evidence type="ECO:0000313" key="3">
    <source>
        <dbReference type="EMBL" id="KIW45803.1"/>
    </source>
</evidence>
<dbReference type="AlphaFoldDB" id="A0A0D2DS26"/>
<dbReference type="PANTHER" id="PTHR43377:SF1">
    <property type="entry name" value="BILIVERDIN REDUCTASE A"/>
    <property type="match status" value="1"/>
</dbReference>
<feature type="domain" description="Gfo/Idh/MocA-like oxidoreductase C-terminal" evidence="2">
    <location>
        <begin position="141"/>
        <end position="353"/>
    </location>
</feature>
<name>A0A0D2DS26_9EURO</name>
<dbReference type="Pfam" id="PF02894">
    <property type="entry name" value="GFO_IDH_MocA_C"/>
    <property type="match status" value="1"/>
</dbReference>
<dbReference type="Pfam" id="PF01408">
    <property type="entry name" value="GFO_IDH_MocA"/>
    <property type="match status" value="1"/>
</dbReference>
<organism evidence="3 4">
    <name type="scientific">Exophiala oligosperma</name>
    <dbReference type="NCBI Taxonomy" id="215243"/>
    <lineage>
        <taxon>Eukaryota</taxon>
        <taxon>Fungi</taxon>
        <taxon>Dikarya</taxon>
        <taxon>Ascomycota</taxon>
        <taxon>Pezizomycotina</taxon>
        <taxon>Eurotiomycetes</taxon>
        <taxon>Chaetothyriomycetidae</taxon>
        <taxon>Chaetothyriales</taxon>
        <taxon>Herpotrichiellaceae</taxon>
        <taxon>Exophiala</taxon>
    </lineage>
</organism>
<gene>
    <name evidence="3" type="ORF">PV06_01514</name>
</gene>
<dbReference type="SUPFAM" id="SSF51735">
    <property type="entry name" value="NAD(P)-binding Rossmann-fold domains"/>
    <property type="match status" value="1"/>
</dbReference>
<feature type="domain" description="Gfo/Idh/MocA-like oxidoreductase N-terminal" evidence="1">
    <location>
        <begin position="12"/>
        <end position="129"/>
    </location>
</feature>
<protein>
    <recommendedName>
        <fullName evidence="5">Gfo/Idh/MocA-like oxidoreductase N-terminal domain-containing protein</fullName>
    </recommendedName>
</protein>
<dbReference type="SUPFAM" id="SSF55347">
    <property type="entry name" value="Glyceraldehyde-3-phosphate dehydrogenase-like, C-terminal domain"/>
    <property type="match status" value="1"/>
</dbReference>
<evidence type="ECO:0000259" key="2">
    <source>
        <dbReference type="Pfam" id="PF02894"/>
    </source>
</evidence>
<dbReference type="HOGENOM" id="CLU_023194_1_1_1"/>
<dbReference type="PANTHER" id="PTHR43377">
    <property type="entry name" value="BILIVERDIN REDUCTASE A"/>
    <property type="match status" value="1"/>
</dbReference>
<evidence type="ECO:0000259" key="1">
    <source>
        <dbReference type="Pfam" id="PF01408"/>
    </source>
</evidence>
<dbReference type="Gene3D" id="3.40.50.720">
    <property type="entry name" value="NAD(P)-binding Rossmann-like Domain"/>
    <property type="match status" value="1"/>
</dbReference>